<evidence type="ECO:0000256" key="3">
    <source>
        <dbReference type="ARBA" id="ARBA00022917"/>
    </source>
</evidence>
<dbReference type="AlphaFoldDB" id="A0A086KXG2"/>
<comment type="subcellular location">
    <subcellularLocation>
        <location evidence="4">Cytoplasm</location>
    </subcellularLocation>
</comment>
<keyword evidence="2 4" id="KW-0396">Initiation factor</keyword>
<evidence type="ECO:0000256" key="2">
    <source>
        <dbReference type="ARBA" id="ARBA00022540"/>
    </source>
</evidence>
<evidence type="ECO:0000256" key="4">
    <source>
        <dbReference type="HAMAP-Rule" id="MF_03004"/>
    </source>
</evidence>
<feature type="region of interest" description="Disordered" evidence="6">
    <location>
        <begin position="523"/>
        <end position="601"/>
    </location>
</feature>
<feature type="compositionally biased region" description="Basic and acidic residues" evidence="6">
    <location>
        <begin position="554"/>
        <end position="581"/>
    </location>
</feature>
<dbReference type="GO" id="GO:0016282">
    <property type="term" value="C:eukaryotic 43S preinitiation complex"/>
    <property type="evidence" value="ECO:0007669"/>
    <property type="project" value="UniProtKB-UniRule"/>
</dbReference>
<evidence type="ECO:0000259" key="7">
    <source>
        <dbReference type="PROSITE" id="PS50250"/>
    </source>
</evidence>
<protein>
    <recommendedName>
        <fullName evidence="4">Eukaryotic translation initiation factor 3 subunit E</fullName>
        <shortName evidence="4">eIF3e</shortName>
    </recommendedName>
    <alternativeName>
        <fullName evidence="4">Eukaryotic translation initiation factor 3 subunit 6</fullName>
    </alternativeName>
</protein>
<dbReference type="GO" id="GO:0033290">
    <property type="term" value="C:eukaryotic 48S preinitiation complex"/>
    <property type="evidence" value="ECO:0007669"/>
    <property type="project" value="UniProtKB-UniRule"/>
</dbReference>
<dbReference type="GO" id="GO:0071540">
    <property type="term" value="C:eukaryotic translation initiation factor 3 complex, eIF3e"/>
    <property type="evidence" value="ECO:0007669"/>
    <property type="project" value="UniProtKB-UniRule"/>
</dbReference>
<evidence type="ECO:0000256" key="5">
    <source>
        <dbReference type="SAM" id="Coils"/>
    </source>
</evidence>
<dbReference type="Pfam" id="PF01399">
    <property type="entry name" value="PCI"/>
    <property type="match status" value="1"/>
</dbReference>
<name>A0A086KXG2_TOXGO</name>
<feature type="domain" description="PCI" evidence="7">
    <location>
        <begin position="323"/>
        <end position="492"/>
    </location>
</feature>
<dbReference type="PANTHER" id="PTHR10317">
    <property type="entry name" value="EUKARYOTIC TRANSLATION INITIATION FACTOR 3 SUBUNIT E"/>
    <property type="match status" value="1"/>
</dbReference>
<dbReference type="InterPro" id="IPR016650">
    <property type="entry name" value="eIF3e"/>
</dbReference>
<dbReference type="GO" id="GO:0003743">
    <property type="term" value="F:translation initiation factor activity"/>
    <property type="evidence" value="ECO:0007669"/>
    <property type="project" value="UniProtKB-UniRule"/>
</dbReference>
<sequence>MVSDSNMANGAAPSQGGLGLIKLMSPYWDSHMSIPVMDWMLSNEMITPEEREQMGQSLLGQAATTPAGRAAVEAEIREIEAKLVNFNNAIEAYKKEQQKRIGGYPDRKTLVDLSEWWMTNSGQSPAPPALELGVDALVPRLAKLYYDIGDYKQSLQQLQYMLTTLYELLAEGTNTQTRMACYWGVCACIILLHHQQQSENKSAASEETEKKEAAQDEELLQTLDHGEDEEGDAARAALAEAAKKAAVETHTAAQCILKLGDILDQVAAASSKKDHQGNPPLPAGLTMSREQQLLNRSWLLHWSVWPLFRYYFLMVHTKQFIPRNQAWSLMLEWVLHEGNLSCVTVVCPHLLRYYAVYAILNRKRKDHFQAVITAIGQGKNRYSDPFTSLLEALFLDFNFDEAQHHIARIGEECDSDFFLQPLKGAINEFARLLIFETYCRIHKCINVDMIAKKVNMSPEAAERWIVNLIRHARLEARIDSEKNRVQMSAAPPNLYQQVIDKTRNLCIRSNLILQNIARPAGFTGREGDDVVTSRTNRQRGGRGRQWVQGGEGDGFYRGEGGRGGRGGRGDRGHMGDGRRDPMAAVAASMASRRQDDTAFAA</sequence>
<dbReference type="EMBL" id="AHZU02000049">
    <property type="protein sequence ID" value="KFG49080.1"/>
    <property type="molecule type" value="Genomic_DNA"/>
</dbReference>
<evidence type="ECO:0000256" key="1">
    <source>
        <dbReference type="ARBA" id="ARBA00022490"/>
    </source>
</evidence>
<proteinExistence type="inferred from homology"/>
<feature type="compositionally biased region" description="Basic and acidic residues" evidence="6">
    <location>
        <begin position="592"/>
        <end position="601"/>
    </location>
</feature>
<keyword evidence="5" id="KW-0175">Coiled coil</keyword>
<dbReference type="PROSITE" id="PS50250">
    <property type="entry name" value="PCI"/>
    <property type="match status" value="1"/>
</dbReference>
<evidence type="ECO:0000313" key="8">
    <source>
        <dbReference type="EMBL" id="KFG49080.1"/>
    </source>
</evidence>
<comment type="subunit">
    <text evidence="4">Component of the eukaryotic translation initiation factor 3 (eIF-3) complex.</text>
</comment>
<keyword evidence="3 4" id="KW-0648">Protein biosynthesis</keyword>
<dbReference type="OrthoDB" id="417252at2759"/>
<organism evidence="8 9">
    <name type="scientific">Toxoplasma gondii GAB2-2007-GAL-DOM2</name>
    <dbReference type="NCBI Taxonomy" id="1130820"/>
    <lineage>
        <taxon>Eukaryota</taxon>
        <taxon>Sar</taxon>
        <taxon>Alveolata</taxon>
        <taxon>Apicomplexa</taxon>
        <taxon>Conoidasida</taxon>
        <taxon>Coccidia</taxon>
        <taxon>Eucoccidiorida</taxon>
        <taxon>Eimeriorina</taxon>
        <taxon>Sarcocystidae</taxon>
        <taxon>Toxoplasma</taxon>
    </lineage>
</organism>
<accession>A0A086KXG2</accession>
<dbReference type="VEuPathDB" id="ToxoDB:TGDOM2_273520"/>
<dbReference type="Proteomes" id="UP000028837">
    <property type="component" value="Unassembled WGS sequence"/>
</dbReference>
<comment type="similarity">
    <text evidence="4">Belongs to the eIF-3 subunit E family.</text>
</comment>
<dbReference type="InterPro" id="IPR000717">
    <property type="entry name" value="PCI_dom"/>
</dbReference>
<gene>
    <name evidence="8" type="ORF">TGDOM2_273520</name>
</gene>
<dbReference type="HAMAP" id="MF_03004">
    <property type="entry name" value="eIF3e"/>
    <property type="match status" value="1"/>
</dbReference>
<dbReference type="Pfam" id="PF21357">
    <property type="entry name" value="EIF3E_C"/>
    <property type="match status" value="1"/>
</dbReference>
<reference evidence="8 9" key="1">
    <citation type="submission" date="2014-02" db="EMBL/GenBank/DDBJ databases">
        <authorList>
            <person name="Sibley D."/>
            <person name="Venepally P."/>
            <person name="Karamycheva S."/>
            <person name="Hadjithomas M."/>
            <person name="Khan A."/>
            <person name="Brunk B."/>
            <person name="Roos D."/>
            <person name="Caler E."/>
            <person name="Lorenzi H."/>
        </authorList>
    </citation>
    <scope>NUCLEOTIDE SEQUENCE [LARGE SCALE GENOMIC DNA]</scope>
    <source>
        <strain evidence="8 9">GAB2-2007-GAL-DOM2</strain>
    </source>
</reference>
<dbReference type="GO" id="GO:0001732">
    <property type="term" value="P:formation of cytoplasmic translation initiation complex"/>
    <property type="evidence" value="ECO:0007669"/>
    <property type="project" value="UniProtKB-UniRule"/>
</dbReference>
<feature type="compositionally biased region" description="Low complexity" evidence="6">
    <location>
        <begin position="582"/>
        <end position="591"/>
    </location>
</feature>
<keyword evidence="1 4" id="KW-0963">Cytoplasm</keyword>
<dbReference type="InterPro" id="IPR036390">
    <property type="entry name" value="WH_DNA-bd_sf"/>
</dbReference>
<evidence type="ECO:0000313" key="9">
    <source>
        <dbReference type="Proteomes" id="UP000028837"/>
    </source>
</evidence>
<evidence type="ECO:0000256" key="6">
    <source>
        <dbReference type="SAM" id="MobiDB-lite"/>
    </source>
</evidence>
<comment type="function">
    <text evidence="4">Component of the eukaryotic translation initiation factor 3 (eIF-3) complex, which is involved in protein synthesis of a specialized repertoire of mRNAs and, together with other initiation factors, stimulates binding of mRNA and methionyl-tRNAi to the 40S ribosome. The eIF-3 complex specifically targets and initiates translation of a subset of mRNAs involved in cell proliferation.</text>
</comment>
<dbReference type="SMART" id="SM00088">
    <property type="entry name" value="PINT"/>
    <property type="match status" value="1"/>
</dbReference>
<dbReference type="SUPFAM" id="SSF46785">
    <property type="entry name" value="Winged helix' DNA-binding domain"/>
    <property type="match status" value="1"/>
</dbReference>
<comment type="caution">
    <text evidence="8">The sequence shown here is derived from an EMBL/GenBank/DDBJ whole genome shotgun (WGS) entry which is preliminary data.</text>
</comment>
<feature type="coiled-coil region" evidence="5">
    <location>
        <begin position="69"/>
        <end position="96"/>
    </location>
</feature>